<dbReference type="GO" id="GO:0004861">
    <property type="term" value="F:cyclin-dependent protein serine/threonine kinase inhibitor activity"/>
    <property type="evidence" value="ECO:0007669"/>
    <property type="project" value="InterPro"/>
</dbReference>
<dbReference type="STRING" id="7070.D1ZZI2"/>
<dbReference type="InParanoid" id="D1ZZI2"/>
<evidence type="ECO:0000256" key="2">
    <source>
        <dbReference type="ARBA" id="ARBA00006726"/>
    </source>
</evidence>
<feature type="domain" description="Cyclin-dependent kinase inhibitor" evidence="6">
    <location>
        <begin position="28"/>
        <end position="77"/>
    </location>
</feature>
<dbReference type="HOGENOM" id="CLU_1688990_0_0_1"/>
<dbReference type="PhylomeDB" id="D1ZZI2"/>
<proteinExistence type="inferred from homology"/>
<evidence type="ECO:0000256" key="4">
    <source>
        <dbReference type="ARBA" id="ARBA00023242"/>
    </source>
</evidence>
<dbReference type="EMBL" id="KQ971338">
    <property type="protein sequence ID" value="EFA02374.1"/>
    <property type="molecule type" value="Genomic_DNA"/>
</dbReference>
<dbReference type="GO" id="GO:0005634">
    <property type="term" value="C:nucleus"/>
    <property type="evidence" value="ECO:0007669"/>
    <property type="project" value="UniProtKB-SubCell"/>
</dbReference>
<dbReference type="Pfam" id="PF02234">
    <property type="entry name" value="CDI"/>
    <property type="match status" value="1"/>
</dbReference>
<evidence type="ECO:0000313" key="7">
    <source>
        <dbReference type="EMBL" id="EFA02374.1"/>
    </source>
</evidence>
<keyword evidence="3" id="KW-0649">Protein kinase inhibitor</keyword>
<dbReference type="OrthoDB" id="6373236at2759"/>
<reference evidence="7 8" key="1">
    <citation type="journal article" date="2008" name="Nature">
        <title>The genome of the model beetle and pest Tribolium castaneum.</title>
        <authorList>
            <consortium name="Tribolium Genome Sequencing Consortium"/>
            <person name="Richards S."/>
            <person name="Gibbs R.A."/>
            <person name="Weinstock G.M."/>
            <person name="Brown S.J."/>
            <person name="Denell R."/>
            <person name="Beeman R.W."/>
            <person name="Gibbs R."/>
            <person name="Beeman R.W."/>
            <person name="Brown S.J."/>
            <person name="Bucher G."/>
            <person name="Friedrich M."/>
            <person name="Grimmelikhuijzen C.J."/>
            <person name="Klingler M."/>
            <person name="Lorenzen M."/>
            <person name="Richards S."/>
            <person name="Roth S."/>
            <person name="Schroder R."/>
            <person name="Tautz D."/>
            <person name="Zdobnov E.M."/>
            <person name="Muzny D."/>
            <person name="Gibbs R.A."/>
            <person name="Weinstock G.M."/>
            <person name="Attaway T."/>
            <person name="Bell S."/>
            <person name="Buhay C.J."/>
            <person name="Chandrabose M.N."/>
            <person name="Chavez D."/>
            <person name="Clerk-Blankenburg K.P."/>
            <person name="Cree A."/>
            <person name="Dao M."/>
            <person name="Davis C."/>
            <person name="Chacko J."/>
            <person name="Dinh H."/>
            <person name="Dugan-Rocha S."/>
            <person name="Fowler G."/>
            <person name="Garner T.T."/>
            <person name="Garnes J."/>
            <person name="Gnirke A."/>
            <person name="Hawes A."/>
            <person name="Hernandez J."/>
            <person name="Hines S."/>
            <person name="Holder M."/>
            <person name="Hume J."/>
            <person name="Jhangiani S.N."/>
            <person name="Joshi V."/>
            <person name="Khan Z.M."/>
            <person name="Jackson L."/>
            <person name="Kovar C."/>
            <person name="Kowis A."/>
            <person name="Lee S."/>
            <person name="Lewis L.R."/>
            <person name="Margolis J."/>
            <person name="Morgan M."/>
            <person name="Nazareth L.V."/>
            <person name="Nguyen N."/>
            <person name="Okwuonu G."/>
            <person name="Parker D."/>
            <person name="Richards S."/>
            <person name="Ruiz S.J."/>
            <person name="Santibanez J."/>
            <person name="Savard J."/>
            <person name="Scherer S.E."/>
            <person name="Schneider B."/>
            <person name="Sodergren E."/>
            <person name="Tautz D."/>
            <person name="Vattahil S."/>
            <person name="Villasana D."/>
            <person name="White C.S."/>
            <person name="Wright R."/>
            <person name="Park Y."/>
            <person name="Beeman R.W."/>
            <person name="Lord J."/>
            <person name="Oppert B."/>
            <person name="Lorenzen M."/>
            <person name="Brown S."/>
            <person name="Wang L."/>
            <person name="Savard J."/>
            <person name="Tautz D."/>
            <person name="Richards S."/>
            <person name="Weinstock G."/>
            <person name="Gibbs R.A."/>
            <person name="Liu Y."/>
            <person name="Worley K."/>
            <person name="Weinstock G."/>
            <person name="Elsik C.G."/>
            <person name="Reese J.T."/>
            <person name="Elhaik E."/>
            <person name="Landan G."/>
            <person name="Graur D."/>
            <person name="Arensburger P."/>
            <person name="Atkinson P."/>
            <person name="Beeman R.W."/>
            <person name="Beidler J."/>
            <person name="Brown S.J."/>
            <person name="Demuth J.P."/>
            <person name="Drury D.W."/>
            <person name="Du Y.Z."/>
            <person name="Fujiwara H."/>
            <person name="Lorenzen M."/>
            <person name="Maselli V."/>
            <person name="Osanai M."/>
            <person name="Park Y."/>
            <person name="Robertson H.M."/>
            <person name="Tu Z."/>
            <person name="Wang J.J."/>
            <person name="Wang S."/>
            <person name="Richards S."/>
            <person name="Song H."/>
            <person name="Zhang L."/>
            <person name="Sodergren E."/>
            <person name="Werner D."/>
            <person name="Stanke M."/>
            <person name="Morgenstern B."/>
            <person name="Solovyev V."/>
            <person name="Kosarev P."/>
            <person name="Brown G."/>
            <person name="Chen H.C."/>
            <person name="Ermolaeva O."/>
            <person name="Hlavina W."/>
            <person name="Kapustin Y."/>
            <person name="Kiryutin B."/>
            <person name="Kitts P."/>
            <person name="Maglott D."/>
            <person name="Pruitt K."/>
            <person name="Sapojnikov V."/>
            <person name="Souvorov A."/>
            <person name="Mackey A.J."/>
            <person name="Waterhouse R.M."/>
            <person name="Wyder S."/>
            <person name="Zdobnov E.M."/>
            <person name="Zdobnov E.M."/>
            <person name="Wyder S."/>
            <person name="Kriventseva E.V."/>
            <person name="Kadowaki T."/>
            <person name="Bork P."/>
            <person name="Aranda M."/>
            <person name="Bao R."/>
            <person name="Beermann A."/>
            <person name="Berns N."/>
            <person name="Bolognesi R."/>
            <person name="Bonneton F."/>
            <person name="Bopp D."/>
            <person name="Brown S.J."/>
            <person name="Bucher G."/>
            <person name="Butts T."/>
            <person name="Chaumot A."/>
            <person name="Denell R.E."/>
            <person name="Ferrier D.E."/>
            <person name="Friedrich M."/>
            <person name="Gordon C.M."/>
            <person name="Jindra M."/>
            <person name="Klingler M."/>
            <person name="Lan Q."/>
            <person name="Lattorff H.M."/>
            <person name="Laudet V."/>
            <person name="von Levetsow C."/>
            <person name="Liu Z."/>
            <person name="Lutz R."/>
            <person name="Lynch J.A."/>
            <person name="da Fonseca R.N."/>
            <person name="Posnien N."/>
            <person name="Reuter R."/>
            <person name="Roth S."/>
            <person name="Savard J."/>
            <person name="Schinko J.B."/>
            <person name="Schmitt C."/>
            <person name="Schoppmeier M."/>
            <person name="Schroder R."/>
            <person name="Shippy T.D."/>
            <person name="Simonnet F."/>
            <person name="Marques-Souza H."/>
            <person name="Tautz D."/>
            <person name="Tomoyasu Y."/>
            <person name="Trauner J."/>
            <person name="Van der Zee M."/>
            <person name="Vervoort M."/>
            <person name="Wittkopp N."/>
            <person name="Wimmer E.A."/>
            <person name="Yang X."/>
            <person name="Jones A.K."/>
            <person name="Sattelle D.B."/>
            <person name="Ebert P.R."/>
            <person name="Nelson D."/>
            <person name="Scott J.G."/>
            <person name="Beeman R.W."/>
            <person name="Muthukrishnan S."/>
            <person name="Kramer K.J."/>
            <person name="Arakane Y."/>
            <person name="Beeman R.W."/>
            <person name="Zhu Q."/>
            <person name="Hogenkamp D."/>
            <person name="Dixit R."/>
            <person name="Oppert B."/>
            <person name="Jiang H."/>
            <person name="Zou Z."/>
            <person name="Marshall J."/>
            <person name="Elpidina E."/>
            <person name="Vinokurov K."/>
            <person name="Oppert C."/>
            <person name="Zou Z."/>
            <person name="Evans J."/>
            <person name="Lu Z."/>
            <person name="Zhao P."/>
            <person name="Sumathipala N."/>
            <person name="Altincicek B."/>
            <person name="Vilcinskas A."/>
            <person name="Williams M."/>
            <person name="Hultmark D."/>
            <person name="Hetru C."/>
            <person name="Jiang H."/>
            <person name="Grimmelikhuijzen C.J."/>
            <person name="Hauser F."/>
            <person name="Cazzamali G."/>
            <person name="Williamson M."/>
            <person name="Park Y."/>
            <person name="Li B."/>
            <person name="Tanaka Y."/>
            <person name="Predel R."/>
            <person name="Neupert S."/>
            <person name="Schachtner J."/>
            <person name="Verleyen P."/>
            <person name="Raible F."/>
            <person name="Bork P."/>
            <person name="Friedrich M."/>
            <person name="Walden K.K."/>
            <person name="Robertson H.M."/>
            <person name="Angeli S."/>
            <person name="Foret S."/>
            <person name="Bucher G."/>
            <person name="Schuetz S."/>
            <person name="Maleszka R."/>
            <person name="Wimmer E.A."/>
            <person name="Beeman R.W."/>
            <person name="Lorenzen M."/>
            <person name="Tomoyasu Y."/>
            <person name="Miller S.C."/>
            <person name="Grossmann D."/>
            <person name="Bucher G."/>
        </authorList>
    </citation>
    <scope>NUCLEOTIDE SEQUENCE [LARGE SCALE GENOMIC DNA]</scope>
    <source>
        <strain evidence="7 8">Georgia GA2</strain>
    </source>
</reference>
<dbReference type="PANTHER" id="PTHR10265:SF45">
    <property type="entry name" value="DACAPO"/>
    <property type="match status" value="1"/>
</dbReference>
<evidence type="ECO:0000256" key="1">
    <source>
        <dbReference type="ARBA" id="ARBA00004123"/>
    </source>
</evidence>
<evidence type="ECO:0000259" key="6">
    <source>
        <dbReference type="Pfam" id="PF02234"/>
    </source>
</evidence>
<evidence type="ECO:0000313" key="8">
    <source>
        <dbReference type="Proteomes" id="UP000007266"/>
    </source>
</evidence>
<accession>D1ZZI2</accession>
<sequence>MSMSVCENVKMSYKFMGRKSPIAKVKRSLFGKVDPEDNKAFIQNHLNYDMSKNCAKWNFNFREETTLDPEGDIIWRSASPVIVNRKRKIVEIVEAPAYYFQPIEPAARSTESPKIKVPKQTQITDYMVKSKRQVVCKKDTAVERPIKIPKLDFCSS</sequence>
<reference evidence="7 8" key="2">
    <citation type="journal article" date="2010" name="Nucleic Acids Res.">
        <title>BeetleBase in 2010: revisions to provide comprehensive genomic information for Tribolium castaneum.</title>
        <authorList>
            <person name="Kim H.S."/>
            <person name="Murphy T."/>
            <person name="Xia J."/>
            <person name="Caragea D."/>
            <person name="Park Y."/>
            <person name="Beeman R.W."/>
            <person name="Lorenzen M.D."/>
            <person name="Butcher S."/>
            <person name="Manak J.R."/>
            <person name="Brown S.J."/>
        </authorList>
    </citation>
    <scope>GENOME REANNOTATION</scope>
    <source>
        <strain evidence="7 8">Georgia GA2</strain>
    </source>
</reference>
<protein>
    <recommendedName>
        <fullName evidence="6">Cyclin-dependent kinase inhibitor domain-containing protein</fullName>
    </recommendedName>
</protein>
<keyword evidence="8" id="KW-1185">Reference proteome</keyword>
<comment type="similarity">
    <text evidence="2">Belongs to the CDI family.</text>
</comment>
<dbReference type="InterPro" id="IPR003175">
    <property type="entry name" value="CDI_dom"/>
</dbReference>
<dbReference type="KEGG" id="tca:661675"/>
<keyword evidence="4" id="KW-0539">Nucleus</keyword>
<organism evidence="7 8">
    <name type="scientific">Tribolium castaneum</name>
    <name type="common">Red flour beetle</name>
    <dbReference type="NCBI Taxonomy" id="7070"/>
    <lineage>
        <taxon>Eukaryota</taxon>
        <taxon>Metazoa</taxon>
        <taxon>Ecdysozoa</taxon>
        <taxon>Arthropoda</taxon>
        <taxon>Hexapoda</taxon>
        <taxon>Insecta</taxon>
        <taxon>Pterygota</taxon>
        <taxon>Neoptera</taxon>
        <taxon>Endopterygota</taxon>
        <taxon>Coleoptera</taxon>
        <taxon>Polyphaga</taxon>
        <taxon>Cucujiformia</taxon>
        <taxon>Tenebrionidae</taxon>
        <taxon>Tenebrionidae incertae sedis</taxon>
        <taxon>Tribolium</taxon>
    </lineage>
</organism>
<dbReference type="InterPro" id="IPR044898">
    <property type="entry name" value="CDI_dom_sf"/>
</dbReference>
<comment type="subcellular location">
    <subcellularLocation>
        <location evidence="1">Nucleus</location>
    </subcellularLocation>
</comment>
<dbReference type="PANTHER" id="PTHR10265">
    <property type="entry name" value="CYCLIN-DEPENDENT KINASE INHIBITOR 1"/>
    <property type="match status" value="1"/>
</dbReference>
<gene>
    <name evidence="7" type="primary">AUGUSTUS-3.0.2_08049</name>
    <name evidence="7" type="ORF">TcasGA2_TC008049</name>
</gene>
<evidence type="ECO:0000256" key="5">
    <source>
        <dbReference type="ARBA" id="ARBA00023306"/>
    </source>
</evidence>
<keyword evidence="5" id="KW-0131">Cell cycle</keyword>
<name>D1ZZI2_TRICA</name>
<dbReference type="GO" id="GO:0051726">
    <property type="term" value="P:regulation of cell cycle"/>
    <property type="evidence" value="ECO:0007669"/>
    <property type="project" value="InterPro"/>
</dbReference>
<evidence type="ECO:0000256" key="3">
    <source>
        <dbReference type="ARBA" id="ARBA00023013"/>
    </source>
</evidence>
<dbReference type="AlphaFoldDB" id="D1ZZI2"/>
<dbReference type="Gene3D" id="4.10.365.10">
    <property type="entry name" value="p27"/>
    <property type="match status" value="1"/>
</dbReference>
<dbReference type="Proteomes" id="UP000007266">
    <property type="component" value="Linkage group 4"/>
</dbReference>